<accession>A0ABQ5FV04</accession>
<protein>
    <submittedName>
        <fullName evidence="1">Uncharacterized protein</fullName>
    </submittedName>
</protein>
<reference evidence="1" key="1">
    <citation type="journal article" date="2022" name="Int. J. Mol. Sci.">
        <title>Draft Genome of Tanacetum Coccineum: Genomic Comparison of Closely Related Tanacetum-Family Plants.</title>
        <authorList>
            <person name="Yamashiro T."/>
            <person name="Shiraishi A."/>
            <person name="Nakayama K."/>
            <person name="Satake H."/>
        </authorList>
    </citation>
    <scope>NUCLEOTIDE SEQUENCE</scope>
</reference>
<comment type="caution">
    <text evidence="1">The sequence shown here is derived from an EMBL/GenBank/DDBJ whole genome shotgun (WGS) entry which is preliminary data.</text>
</comment>
<dbReference type="Proteomes" id="UP001151760">
    <property type="component" value="Unassembled WGS sequence"/>
</dbReference>
<evidence type="ECO:0000313" key="1">
    <source>
        <dbReference type="EMBL" id="GJT66292.1"/>
    </source>
</evidence>
<gene>
    <name evidence="1" type="ORF">Tco_1017772</name>
</gene>
<keyword evidence="2" id="KW-1185">Reference proteome</keyword>
<dbReference type="EMBL" id="BQNB010017701">
    <property type="protein sequence ID" value="GJT66292.1"/>
    <property type="molecule type" value="Genomic_DNA"/>
</dbReference>
<sequence length="112" mass="12303">MFPSCLASNEKSLFPYIKLIFSHGSCDSFEFAAPSGTFGGSNMMAQKGCVEMTKAAAGRYETTSLRHPPPRGRNRCHELKNTATTVAAANCCARRYPQFSEEETLSSQNKKL</sequence>
<evidence type="ECO:0000313" key="2">
    <source>
        <dbReference type="Proteomes" id="UP001151760"/>
    </source>
</evidence>
<name>A0ABQ5FV04_9ASTR</name>
<proteinExistence type="predicted"/>
<organism evidence="1 2">
    <name type="scientific">Tanacetum coccineum</name>
    <dbReference type="NCBI Taxonomy" id="301880"/>
    <lineage>
        <taxon>Eukaryota</taxon>
        <taxon>Viridiplantae</taxon>
        <taxon>Streptophyta</taxon>
        <taxon>Embryophyta</taxon>
        <taxon>Tracheophyta</taxon>
        <taxon>Spermatophyta</taxon>
        <taxon>Magnoliopsida</taxon>
        <taxon>eudicotyledons</taxon>
        <taxon>Gunneridae</taxon>
        <taxon>Pentapetalae</taxon>
        <taxon>asterids</taxon>
        <taxon>campanulids</taxon>
        <taxon>Asterales</taxon>
        <taxon>Asteraceae</taxon>
        <taxon>Asteroideae</taxon>
        <taxon>Anthemideae</taxon>
        <taxon>Anthemidinae</taxon>
        <taxon>Tanacetum</taxon>
    </lineage>
</organism>
<reference evidence="1" key="2">
    <citation type="submission" date="2022-01" db="EMBL/GenBank/DDBJ databases">
        <authorList>
            <person name="Yamashiro T."/>
            <person name="Shiraishi A."/>
            <person name="Satake H."/>
            <person name="Nakayama K."/>
        </authorList>
    </citation>
    <scope>NUCLEOTIDE SEQUENCE</scope>
</reference>